<reference evidence="1 2" key="1">
    <citation type="submission" date="2019-12" db="EMBL/GenBank/DDBJ databases">
        <authorList>
            <person name="Zhao J."/>
        </authorList>
    </citation>
    <scope>NUCLEOTIDE SEQUENCE [LARGE SCALE GENOMIC DNA]</scope>
    <source>
        <strain evidence="1 2">S-15</strain>
    </source>
</reference>
<evidence type="ECO:0000313" key="2">
    <source>
        <dbReference type="Proteomes" id="UP000470771"/>
    </source>
</evidence>
<sequence length="56" mass="6832">MDKFIEIQLIGHQFLKYEMEAKILPDRNYIHDMLLDYTQNWDLITAEEFDKVNNKV</sequence>
<gene>
    <name evidence="1" type="ORF">GQN54_05815</name>
</gene>
<dbReference type="RefSeq" id="WP_160632573.1">
    <property type="nucleotide sequence ID" value="NZ_WWNE01000005.1"/>
</dbReference>
<dbReference type="EMBL" id="WWNE01000005">
    <property type="protein sequence ID" value="NBG65624.1"/>
    <property type="molecule type" value="Genomic_DNA"/>
</dbReference>
<dbReference type="AlphaFoldDB" id="A0A6N9NIG0"/>
<keyword evidence="2" id="KW-1185">Reference proteome</keyword>
<proteinExistence type="predicted"/>
<dbReference type="Proteomes" id="UP000470771">
    <property type="component" value="Unassembled WGS sequence"/>
</dbReference>
<comment type="caution">
    <text evidence="1">The sequence shown here is derived from an EMBL/GenBank/DDBJ whole genome shotgun (WGS) entry which is preliminary data.</text>
</comment>
<name>A0A6N9NIG0_9FLAO</name>
<evidence type="ECO:0000313" key="1">
    <source>
        <dbReference type="EMBL" id="NBG65624.1"/>
    </source>
</evidence>
<accession>A0A6N9NIG0</accession>
<organism evidence="1 2">
    <name type="scientific">Acidiluteibacter ferrifornacis</name>
    <dbReference type="NCBI Taxonomy" id="2692424"/>
    <lineage>
        <taxon>Bacteria</taxon>
        <taxon>Pseudomonadati</taxon>
        <taxon>Bacteroidota</taxon>
        <taxon>Flavobacteriia</taxon>
        <taxon>Flavobacteriales</taxon>
        <taxon>Cryomorphaceae</taxon>
        <taxon>Acidiluteibacter</taxon>
    </lineage>
</organism>
<protein>
    <submittedName>
        <fullName evidence="1">Uncharacterized protein</fullName>
    </submittedName>
</protein>